<dbReference type="PROSITE" id="PS50238">
    <property type="entry name" value="RHOGAP"/>
    <property type="match status" value="1"/>
</dbReference>
<dbReference type="Pfam" id="PF13716">
    <property type="entry name" value="CRAL_TRIO_2"/>
    <property type="match status" value="1"/>
</dbReference>
<dbReference type="PROSITE" id="PS50191">
    <property type="entry name" value="CRAL_TRIO"/>
    <property type="match status" value="1"/>
</dbReference>
<dbReference type="SMART" id="SM00516">
    <property type="entry name" value="SEC14"/>
    <property type="match status" value="1"/>
</dbReference>
<dbReference type="SUPFAM" id="SSF48350">
    <property type="entry name" value="GTPase activation domain, GAP"/>
    <property type="match status" value="1"/>
</dbReference>
<dbReference type="InterPro" id="IPR000198">
    <property type="entry name" value="RhoGAP_dom"/>
</dbReference>
<evidence type="ECO:0000256" key="1">
    <source>
        <dbReference type="SAM" id="MobiDB-lite"/>
    </source>
</evidence>
<dbReference type="Gene3D" id="3.40.525.10">
    <property type="entry name" value="CRAL-TRIO lipid binding domain"/>
    <property type="match status" value="1"/>
</dbReference>
<gene>
    <name evidence="4" type="primary">ARHGAP8</name>
</gene>
<sequence>MVSAMQAVDFEQLAEIELQKDEEDLAHLEHQESAVNRPLEANEINLNHPFHDIARHGIIHVAGDDHFGRTVITFSCCRLPPCHEIDHGRLLGFLKFTLDNYVENDYTVVYFHYGLNSRNKPSLSWIQSTYKAFERKYKKNLKALYVVHPTNFIKVLWNIFRPVISHKFGKKVLYMNYLSDLREHLKFNRLIVPPEVLQHDDKLRASQKGRSAPSSAKCPPPRPPLPTQQFGVSLEYLKNKSCGELIPPVMRGTVSYLKKKGLRTEGLFRRSVSVHLIKDILKCYNLGKPVNFDDCEDVHVPAVILKTFLRELPEPLLTFDSYWPILEITSVASVLRMTHCKQIMHGLPDHNFAVLKYLMCFLHAVSQESIINKMSASNLACVFGLNLFWPREGVPSIDALVPLNTFTELLIEYYPQIFPSRTVPGESLP</sequence>
<dbReference type="InterPro" id="IPR008936">
    <property type="entry name" value="Rho_GTPase_activation_prot"/>
</dbReference>
<reference evidence="4" key="1">
    <citation type="submission" date="2025-08" db="UniProtKB">
        <authorList>
            <consortium name="Ensembl"/>
        </authorList>
    </citation>
    <scope>IDENTIFICATION</scope>
</reference>
<proteinExistence type="predicted"/>
<feature type="domain" description="CRAL-TRIO" evidence="2">
    <location>
        <begin position="49"/>
        <end position="204"/>
    </location>
</feature>
<dbReference type="AlphaFoldDB" id="A0A8C5PSZ1"/>
<feature type="domain" description="Rho-GAP" evidence="3">
    <location>
        <begin position="232"/>
        <end position="418"/>
    </location>
</feature>
<dbReference type="Gene3D" id="1.10.555.10">
    <property type="entry name" value="Rho GTPase activation protein"/>
    <property type="match status" value="1"/>
</dbReference>
<dbReference type="InterPro" id="IPR001251">
    <property type="entry name" value="CRAL-TRIO_dom"/>
</dbReference>
<dbReference type="CDD" id="cd00170">
    <property type="entry name" value="SEC14"/>
    <property type="match status" value="1"/>
</dbReference>
<dbReference type="GO" id="GO:0005096">
    <property type="term" value="F:GTPase activator activity"/>
    <property type="evidence" value="ECO:0007669"/>
    <property type="project" value="TreeGrafter"/>
</dbReference>
<dbReference type="SMART" id="SM00324">
    <property type="entry name" value="RhoGAP"/>
    <property type="match status" value="1"/>
</dbReference>
<dbReference type="PANTHER" id="PTHR45808">
    <property type="entry name" value="RHO GTPASE-ACTIVATING PROTEIN 68F"/>
    <property type="match status" value="1"/>
</dbReference>
<dbReference type="Ensembl" id="ENSLLET00000028398.1">
    <property type="protein sequence ID" value="ENSLLEP00000027329.1"/>
    <property type="gene ID" value="ENSLLEG00000017301.1"/>
</dbReference>
<dbReference type="FunFam" id="3.40.525.10:FF:000007">
    <property type="entry name" value="rho GTPase-activating protein 1"/>
    <property type="match status" value="1"/>
</dbReference>
<dbReference type="OrthoDB" id="19923at2759"/>
<organism evidence="4 5">
    <name type="scientific">Leptobrachium leishanense</name>
    <name type="common">Leishan spiny toad</name>
    <dbReference type="NCBI Taxonomy" id="445787"/>
    <lineage>
        <taxon>Eukaryota</taxon>
        <taxon>Metazoa</taxon>
        <taxon>Chordata</taxon>
        <taxon>Craniata</taxon>
        <taxon>Vertebrata</taxon>
        <taxon>Euteleostomi</taxon>
        <taxon>Amphibia</taxon>
        <taxon>Batrachia</taxon>
        <taxon>Anura</taxon>
        <taxon>Pelobatoidea</taxon>
        <taxon>Megophryidae</taxon>
        <taxon>Leptobrachium</taxon>
    </lineage>
</organism>
<dbReference type="Pfam" id="PF00620">
    <property type="entry name" value="RhoGAP"/>
    <property type="match status" value="1"/>
</dbReference>
<protein>
    <submittedName>
        <fullName evidence="4">Rho GTPase activating protein 8</fullName>
    </submittedName>
</protein>
<reference evidence="4" key="2">
    <citation type="submission" date="2025-09" db="UniProtKB">
        <authorList>
            <consortium name="Ensembl"/>
        </authorList>
    </citation>
    <scope>IDENTIFICATION</scope>
</reference>
<evidence type="ECO:0000313" key="5">
    <source>
        <dbReference type="Proteomes" id="UP000694569"/>
    </source>
</evidence>
<dbReference type="GO" id="GO:0005737">
    <property type="term" value="C:cytoplasm"/>
    <property type="evidence" value="ECO:0007669"/>
    <property type="project" value="TreeGrafter"/>
</dbReference>
<dbReference type="PANTHER" id="PTHR45808:SF4">
    <property type="entry name" value="RHO GTPASE-ACTIVATING PROTEIN 8"/>
    <property type="match status" value="1"/>
</dbReference>
<dbReference type="GeneTree" id="ENSGT00940000160758"/>
<keyword evidence="5" id="KW-1185">Reference proteome</keyword>
<dbReference type="Proteomes" id="UP000694569">
    <property type="component" value="Unplaced"/>
</dbReference>
<evidence type="ECO:0000313" key="4">
    <source>
        <dbReference type="Ensembl" id="ENSLLEP00000027329.1"/>
    </source>
</evidence>
<dbReference type="SUPFAM" id="SSF52087">
    <property type="entry name" value="CRAL/TRIO domain"/>
    <property type="match status" value="1"/>
</dbReference>
<dbReference type="InterPro" id="IPR036865">
    <property type="entry name" value="CRAL-TRIO_dom_sf"/>
</dbReference>
<dbReference type="GO" id="GO:2001136">
    <property type="term" value="P:negative regulation of endocytic recycling"/>
    <property type="evidence" value="ECO:0007669"/>
    <property type="project" value="TreeGrafter"/>
</dbReference>
<evidence type="ECO:0000259" key="2">
    <source>
        <dbReference type="PROSITE" id="PS50191"/>
    </source>
</evidence>
<evidence type="ECO:0000259" key="3">
    <source>
        <dbReference type="PROSITE" id="PS50238"/>
    </source>
</evidence>
<accession>A0A8C5PSZ1</accession>
<name>A0A8C5PSZ1_9ANUR</name>
<feature type="region of interest" description="Disordered" evidence="1">
    <location>
        <begin position="204"/>
        <end position="224"/>
    </location>
</feature>
<dbReference type="GO" id="GO:0007264">
    <property type="term" value="P:small GTPase-mediated signal transduction"/>
    <property type="evidence" value="ECO:0007669"/>
    <property type="project" value="TreeGrafter"/>
</dbReference>